<comment type="similarity">
    <text evidence="3">Belongs to the WD repeat ASA1 family.</text>
</comment>
<keyword evidence="2" id="KW-0677">Repeat</keyword>
<evidence type="ECO:0000256" key="1">
    <source>
        <dbReference type="ARBA" id="ARBA00022574"/>
    </source>
</evidence>
<dbReference type="PANTHER" id="PTHR19854">
    <property type="entry name" value="TRANSDUCIN BETA-LIKE 3"/>
    <property type="match status" value="1"/>
</dbReference>
<reference evidence="6" key="1">
    <citation type="submission" date="2023-03" db="EMBL/GenBank/DDBJ databases">
        <title>Mating type loci evolution in Malassezia.</title>
        <authorList>
            <person name="Coelho M.A."/>
        </authorList>
    </citation>
    <scope>NUCLEOTIDE SEQUENCE</scope>
    <source>
        <strain evidence="6">CBS 9431</strain>
    </source>
</reference>
<dbReference type="InterPro" id="IPR011047">
    <property type="entry name" value="Quinoprotein_ADH-like_sf"/>
</dbReference>
<dbReference type="PANTHER" id="PTHR19854:SF1">
    <property type="entry name" value="GUANINE NUCLEOTIDE-BINDING PROTEIN SUBUNIT BETA-LIKE PROTEIN 1"/>
    <property type="match status" value="1"/>
</dbReference>
<dbReference type="PROSITE" id="PS50082">
    <property type="entry name" value="WD_REPEATS_2"/>
    <property type="match status" value="1"/>
</dbReference>
<dbReference type="InterPro" id="IPR001680">
    <property type="entry name" value="WD40_rpt"/>
</dbReference>
<evidence type="ECO:0000256" key="2">
    <source>
        <dbReference type="ARBA" id="ARBA00022737"/>
    </source>
</evidence>
<evidence type="ECO:0000313" key="7">
    <source>
        <dbReference type="Proteomes" id="UP001217754"/>
    </source>
</evidence>
<accession>A0AAF0F3D9</accession>
<organism evidence="6 7">
    <name type="scientific">Malassezia japonica</name>
    <dbReference type="NCBI Taxonomy" id="223818"/>
    <lineage>
        <taxon>Eukaryota</taxon>
        <taxon>Fungi</taxon>
        <taxon>Dikarya</taxon>
        <taxon>Basidiomycota</taxon>
        <taxon>Ustilaginomycotina</taxon>
        <taxon>Malasseziomycetes</taxon>
        <taxon>Malasseziales</taxon>
        <taxon>Malasseziaceae</taxon>
        <taxon>Malassezia</taxon>
    </lineage>
</organism>
<evidence type="ECO:0000256" key="3">
    <source>
        <dbReference type="ARBA" id="ARBA00037931"/>
    </source>
</evidence>
<dbReference type="InterPro" id="IPR015943">
    <property type="entry name" value="WD40/YVTN_repeat-like_dom_sf"/>
</dbReference>
<keyword evidence="1 5" id="KW-0853">WD repeat</keyword>
<proteinExistence type="inferred from homology"/>
<protein>
    <recommendedName>
        <fullName evidence="4">ASTRA-associated protein 1</fullName>
    </recommendedName>
</protein>
<dbReference type="RefSeq" id="XP_060121998.1">
    <property type="nucleotide sequence ID" value="XM_060266015.1"/>
</dbReference>
<evidence type="ECO:0000313" key="6">
    <source>
        <dbReference type="EMBL" id="WFD39101.1"/>
    </source>
</evidence>
<keyword evidence="7" id="KW-1185">Reference proteome</keyword>
<evidence type="ECO:0000256" key="5">
    <source>
        <dbReference type="PROSITE-ProRule" id="PRU00221"/>
    </source>
</evidence>
<dbReference type="SUPFAM" id="SSF50998">
    <property type="entry name" value="Quinoprotein alcohol dehydrogenase-like"/>
    <property type="match status" value="1"/>
</dbReference>
<sequence length="341" mass="36779">MAPLWAAPAPCWVVRHHAPSAVHSVAFANAGAYLVAGDAKGRVSVTSMTDYRPRLFWDAHKDTVLRADAWGGYLVTVEVNALNYCAYDMALRDAASLTGWLAVPHTLESAWIDIYALPQRRRVRDSVGRLAVLGRGMERPPIVMGVRLTLLGSTLYLVAGYEDGSVQAWTMTAGDDGSLSPPELLWSHRPHTESVMALCLTPDERTVVSVGADQRVVQIALAENAQPQTTTMQRPGHACVAVRSDARTMAVGGWDGGVRVFSLPAMDLLATLAYHKDGVNGVAYIRRGNVHTLALPADDSSDEEGPALPRHLLAAGSKDGRISLWDVPFTKDDAMPALRAP</sequence>
<dbReference type="AlphaFoldDB" id="A0AAF0F3D9"/>
<dbReference type="Pfam" id="PF00400">
    <property type="entry name" value="WD40"/>
    <property type="match status" value="3"/>
</dbReference>
<evidence type="ECO:0000256" key="4">
    <source>
        <dbReference type="ARBA" id="ARBA00040563"/>
    </source>
</evidence>
<name>A0AAF0F3D9_9BASI</name>
<feature type="repeat" description="WD" evidence="5">
    <location>
        <begin position="312"/>
        <end position="327"/>
    </location>
</feature>
<gene>
    <name evidence="6" type="primary">asa1</name>
    <name evidence="6" type="ORF">MJAP1_002072</name>
</gene>
<dbReference type="GeneID" id="85225721"/>
<dbReference type="Proteomes" id="UP001217754">
    <property type="component" value="Chromosome 3"/>
</dbReference>
<dbReference type="Gene3D" id="2.130.10.10">
    <property type="entry name" value="YVTN repeat-like/Quinoprotein amine dehydrogenase"/>
    <property type="match status" value="1"/>
</dbReference>
<dbReference type="SMART" id="SM00320">
    <property type="entry name" value="WD40"/>
    <property type="match status" value="5"/>
</dbReference>
<dbReference type="EMBL" id="CP119960">
    <property type="protein sequence ID" value="WFD39101.1"/>
    <property type="molecule type" value="Genomic_DNA"/>
</dbReference>